<evidence type="ECO:0000256" key="1">
    <source>
        <dbReference type="SAM" id="Phobius"/>
    </source>
</evidence>
<feature type="transmembrane region" description="Helical" evidence="1">
    <location>
        <begin position="100"/>
        <end position="118"/>
    </location>
</feature>
<keyword evidence="1" id="KW-0812">Transmembrane</keyword>
<name>A0A0P7BIP7_9BACT</name>
<feature type="transmembrane region" description="Helical" evidence="1">
    <location>
        <begin position="279"/>
        <end position="297"/>
    </location>
</feature>
<feature type="transmembrane region" description="Helical" evidence="1">
    <location>
        <begin position="303"/>
        <end position="327"/>
    </location>
</feature>
<feature type="transmembrane region" description="Helical" evidence="1">
    <location>
        <begin position="62"/>
        <end position="80"/>
    </location>
</feature>
<dbReference type="Proteomes" id="UP000050454">
    <property type="component" value="Unassembled WGS sequence"/>
</dbReference>
<feature type="transmembrane region" description="Helical" evidence="1">
    <location>
        <begin position="125"/>
        <end position="144"/>
    </location>
</feature>
<feature type="transmembrane region" description="Helical" evidence="1">
    <location>
        <begin position="150"/>
        <end position="167"/>
    </location>
</feature>
<protein>
    <submittedName>
        <fullName evidence="2">Uncharacterized protein</fullName>
    </submittedName>
</protein>
<comment type="caution">
    <text evidence="2">The sequence shown here is derived from an EMBL/GenBank/DDBJ whole genome shotgun (WGS) entry which is preliminary data.</text>
</comment>
<sequence>MRVQWAGIDLDLLNFFLIVLSFLVCFYYPYESFILAYSILGPLHYLTETNWLKKKEKEYSRWFWVAIVFSLLIVLPKWFIELGGKNSLVFPKLVSFFDEVSNVFIFLPFFLSGFLFYGNLNFKKILLFVLLTLSGYFLFTKPFFGTFFGLLIPTLIHVYLFTIFFMASGTIRNKGRFGVLNLILMFIAPVVIWVLPVSLGDYSVEPKLKGIFIDTHYHYTNVLFSKFLGLSDGTSFFFYEELELKMQRFISFAYLYHYLNWFSKTNVIYWHRAINKQSAILIGVSWIVMLVLFFQNYRLGFMVALLFSFIHLLMEFPLNIANFKFILRSISGKSK</sequence>
<keyword evidence="1" id="KW-0472">Membrane</keyword>
<accession>A0A0P7BIP7</accession>
<evidence type="ECO:0000313" key="2">
    <source>
        <dbReference type="EMBL" id="KPM46999.1"/>
    </source>
</evidence>
<organism evidence="2 3">
    <name type="scientific">Jiulongibacter sediminis</name>
    <dbReference type="NCBI Taxonomy" id="1605367"/>
    <lineage>
        <taxon>Bacteria</taxon>
        <taxon>Pseudomonadati</taxon>
        <taxon>Bacteroidota</taxon>
        <taxon>Cytophagia</taxon>
        <taxon>Cytophagales</taxon>
        <taxon>Leadbetterellaceae</taxon>
        <taxon>Jiulongibacter</taxon>
    </lineage>
</organism>
<dbReference type="STRING" id="1605367.AFM12_17375"/>
<feature type="transmembrane region" description="Helical" evidence="1">
    <location>
        <begin position="12"/>
        <end position="30"/>
    </location>
</feature>
<keyword evidence="3" id="KW-1185">Reference proteome</keyword>
<evidence type="ECO:0000313" key="3">
    <source>
        <dbReference type="Proteomes" id="UP000050454"/>
    </source>
</evidence>
<feature type="transmembrane region" description="Helical" evidence="1">
    <location>
        <begin position="219"/>
        <end position="239"/>
    </location>
</feature>
<proteinExistence type="predicted"/>
<reference evidence="2 3" key="1">
    <citation type="submission" date="2015-07" db="EMBL/GenBank/DDBJ databases">
        <title>The draft genome sequence of Leadbetterella sp. JN14-9.</title>
        <authorList>
            <person name="Liu Y."/>
            <person name="Du J."/>
            <person name="Shao Z."/>
        </authorList>
    </citation>
    <scope>NUCLEOTIDE SEQUENCE [LARGE SCALE GENOMIC DNA]</scope>
    <source>
        <strain evidence="2 3">JN14-9</strain>
    </source>
</reference>
<dbReference type="AlphaFoldDB" id="A0A0P7BIP7"/>
<feature type="transmembrane region" description="Helical" evidence="1">
    <location>
        <begin position="179"/>
        <end position="199"/>
    </location>
</feature>
<keyword evidence="1" id="KW-1133">Transmembrane helix</keyword>
<dbReference type="PATRIC" id="fig|1605367.3.peg.908"/>
<dbReference type="EMBL" id="LGTQ01000013">
    <property type="protein sequence ID" value="KPM46999.1"/>
    <property type="molecule type" value="Genomic_DNA"/>
</dbReference>
<gene>
    <name evidence="2" type="ORF">AFM12_17375</name>
</gene>